<dbReference type="EMBL" id="CP009962">
    <property type="protein sequence ID" value="AIY42094.1"/>
    <property type="molecule type" value="Genomic_DNA"/>
</dbReference>
<feature type="transmembrane region" description="Helical" evidence="7">
    <location>
        <begin position="359"/>
        <end position="379"/>
    </location>
</feature>
<sequence>MNVKKQHGMSGNLASGSVWSIVDNLAQQLLSFVIFAVLARFLAPDAFGLLTVANLFILFARLVVFDAIAMPIVRAIAPNDRLYSWVFTCCSIAGLLLTAAMFFSADLISSLFRAPNLKVVLQGMSVSILLFGLVRAYEARLVRNMMFRQLAIRSIASVMIGGGIGIALAASGWGAMSLVVQQVTASGLGLLLVVVQSRWLPAIVFDRALNGKYWNDIRQVGMTGALSFANTNGDSLLVGFFLGPHATGLYNLAKRITSAVYLVISSSMQKVALPVFSDAGTDKAALRRGYLKIVGITLFCMAPLLCFQGVLAEPLVVAVFGAKWLPAAPVVGVLALLYMVSSIVHLNDYVFFAMGKNRLPVWLGIAQLLLATTLAAGFYQFGLLGMSLAFCGAYLVVFPISQYLLNRELGLDVRVMWYALAPPLVGSVILFLGLAGYLSLMPERFTNITLIGGGVVIACLLYPLMVAATGWRIRAVNASWHELLLSAMRLRRAR</sequence>
<feature type="transmembrane region" description="Helical" evidence="7">
    <location>
        <begin position="21"/>
        <end position="43"/>
    </location>
</feature>
<name>A0A0A1FEJ8_9BURK</name>
<reference evidence="9" key="1">
    <citation type="journal article" date="2014" name="Soil Biol. Biochem.">
        <title>Structure and function of bacterial communities in ageing soils: Insights from the Mendocino ecological staircase.</title>
        <authorList>
            <person name="Uroz S."/>
            <person name="Tech J.J."/>
            <person name="Sawaya N.A."/>
            <person name="Frey-Klett P."/>
            <person name="Leveau J.H.J."/>
        </authorList>
    </citation>
    <scope>NUCLEOTIDE SEQUENCE [LARGE SCALE GENOMIC DNA]</scope>
    <source>
        <strain evidence="9">Cal35</strain>
    </source>
</reference>
<feature type="transmembrane region" description="Helical" evidence="7">
    <location>
        <begin position="293"/>
        <end position="312"/>
    </location>
</feature>
<feature type="transmembrane region" description="Helical" evidence="7">
    <location>
        <begin position="82"/>
        <end position="105"/>
    </location>
</feature>
<dbReference type="KEGG" id="care:LT85_2936"/>
<dbReference type="HOGENOM" id="CLU_026911_6_1_4"/>
<dbReference type="AlphaFoldDB" id="A0A0A1FEJ8"/>
<feature type="transmembrane region" description="Helical" evidence="7">
    <location>
        <begin position="417"/>
        <end position="439"/>
    </location>
</feature>
<evidence type="ECO:0000256" key="4">
    <source>
        <dbReference type="ARBA" id="ARBA00022692"/>
    </source>
</evidence>
<protein>
    <submittedName>
        <fullName evidence="8">Uncharacterized protein</fullName>
    </submittedName>
</protein>
<feature type="transmembrane region" description="Helical" evidence="7">
    <location>
        <begin position="385"/>
        <end position="405"/>
    </location>
</feature>
<dbReference type="STRING" id="279058.LT85_2936"/>
<dbReference type="CDD" id="cd13127">
    <property type="entry name" value="MATE_tuaB_like"/>
    <property type="match status" value="1"/>
</dbReference>
<comment type="similarity">
    <text evidence="2">Belongs to the polysaccharide synthase family.</text>
</comment>
<feature type="transmembrane region" description="Helical" evidence="7">
    <location>
        <begin position="175"/>
        <end position="195"/>
    </location>
</feature>
<dbReference type="PANTHER" id="PTHR30250">
    <property type="entry name" value="PST FAMILY PREDICTED COLANIC ACID TRANSPORTER"/>
    <property type="match status" value="1"/>
</dbReference>
<feature type="transmembrane region" description="Helical" evidence="7">
    <location>
        <begin position="445"/>
        <end position="464"/>
    </location>
</feature>
<evidence type="ECO:0000256" key="7">
    <source>
        <dbReference type="SAM" id="Phobius"/>
    </source>
</evidence>
<keyword evidence="4 7" id="KW-0812">Transmembrane</keyword>
<evidence type="ECO:0000256" key="5">
    <source>
        <dbReference type="ARBA" id="ARBA00022989"/>
    </source>
</evidence>
<evidence type="ECO:0000256" key="1">
    <source>
        <dbReference type="ARBA" id="ARBA00004651"/>
    </source>
</evidence>
<proteinExistence type="inferred from homology"/>
<dbReference type="GO" id="GO:0005886">
    <property type="term" value="C:plasma membrane"/>
    <property type="evidence" value="ECO:0007669"/>
    <property type="project" value="UniProtKB-SubCell"/>
</dbReference>
<gene>
    <name evidence="8" type="ORF">LT85_2936</name>
</gene>
<feature type="transmembrane region" description="Helical" evidence="7">
    <location>
        <begin position="117"/>
        <end position="138"/>
    </location>
</feature>
<evidence type="ECO:0000256" key="3">
    <source>
        <dbReference type="ARBA" id="ARBA00022475"/>
    </source>
</evidence>
<organism evidence="8 9">
    <name type="scientific">Collimonas arenae</name>
    <dbReference type="NCBI Taxonomy" id="279058"/>
    <lineage>
        <taxon>Bacteria</taxon>
        <taxon>Pseudomonadati</taxon>
        <taxon>Pseudomonadota</taxon>
        <taxon>Betaproteobacteria</taxon>
        <taxon>Burkholderiales</taxon>
        <taxon>Oxalobacteraceae</taxon>
        <taxon>Collimonas</taxon>
    </lineage>
</organism>
<feature type="transmembrane region" description="Helical" evidence="7">
    <location>
        <begin position="150"/>
        <end position="169"/>
    </location>
</feature>
<keyword evidence="6 7" id="KW-0472">Membrane</keyword>
<dbReference type="RefSeq" id="WP_038496278.1">
    <property type="nucleotide sequence ID" value="NZ_CP009962.1"/>
</dbReference>
<keyword evidence="9" id="KW-1185">Reference proteome</keyword>
<evidence type="ECO:0000256" key="6">
    <source>
        <dbReference type="ARBA" id="ARBA00023136"/>
    </source>
</evidence>
<feature type="transmembrane region" description="Helical" evidence="7">
    <location>
        <begin position="324"/>
        <end position="347"/>
    </location>
</feature>
<keyword evidence="5 7" id="KW-1133">Transmembrane helix</keyword>
<keyword evidence="3" id="KW-1003">Cell membrane</keyword>
<evidence type="ECO:0000313" key="9">
    <source>
        <dbReference type="Proteomes" id="UP000030302"/>
    </source>
</evidence>
<dbReference type="Pfam" id="PF13440">
    <property type="entry name" value="Polysacc_synt_3"/>
    <property type="match status" value="1"/>
</dbReference>
<dbReference type="PANTHER" id="PTHR30250:SF10">
    <property type="entry name" value="LIPOPOLYSACCHARIDE BIOSYNTHESIS PROTEIN WZXC"/>
    <property type="match status" value="1"/>
</dbReference>
<evidence type="ECO:0000313" key="8">
    <source>
        <dbReference type="EMBL" id="AIY42094.1"/>
    </source>
</evidence>
<evidence type="ECO:0000256" key="2">
    <source>
        <dbReference type="ARBA" id="ARBA00007430"/>
    </source>
</evidence>
<dbReference type="InterPro" id="IPR050833">
    <property type="entry name" value="Poly_Biosynth_Transport"/>
</dbReference>
<accession>A0A0A1FEJ8</accession>
<comment type="subcellular location">
    <subcellularLocation>
        <location evidence="1">Cell membrane</location>
        <topology evidence="1">Multi-pass membrane protein</topology>
    </subcellularLocation>
</comment>
<feature type="transmembrane region" description="Helical" evidence="7">
    <location>
        <begin position="49"/>
        <end position="70"/>
    </location>
</feature>
<dbReference type="Proteomes" id="UP000030302">
    <property type="component" value="Chromosome"/>
</dbReference>